<protein>
    <recommendedName>
        <fullName evidence="1">VIT domain-containing protein</fullName>
    </recommendedName>
</protein>
<dbReference type="Proteomes" id="UP000039865">
    <property type="component" value="Unassembled WGS sequence"/>
</dbReference>
<gene>
    <name evidence="2" type="primary">Contig4441.g4738</name>
    <name evidence="2" type="ORF">STYLEM_11370</name>
</gene>
<evidence type="ECO:0000313" key="3">
    <source>
        <dbReference type="Proteomes" id="UP000039865"/>
    </source>
</evidence>
<dbReference type="PROSITE" id="PS51468">
    <property type="entry name" value="VIT"/>
    <property type="match status" value="1"/>
</dbReference>
<sequence length="237" mass="27091">MESLSIMQASQAQSPVFYRNRPIFSCCCGFYFGRWNRFNFMIKDRDQTMHFKSQSIDVQVHDMIATINISQVFLNELQDAVEATYEFPTDPDVVVSRLVIEMDDRVIEGKILEKEKAQEKYDDAIAGGNAAVLVKEKDQNKDLLQMTIGGINPQQEVKVNVQMIKHLEIEAGAYCLRIPTSYFIKSYNDVKLVQDFTANKDKFSTKYSFTINVETSNPIKYLSVPNHSDVVKNLTSS</sequence>
<accession>A0A078AN56</accession>
<feature type="domain" description="VIT" evidence="1">
    <location>
        <begin position="35"/>
        <end position="165"/>
    </location>
</feature>
<dbReference type="OrthoDB" id="312927at2759"/>
<dbReference type="InParanoid" id="A0A078AN56"/>
<evidence type="ECO:0000259" key="1">
    <source>
        <dbReference type="PROSITE" id="PS51468"/>
    </source>
</evidence>
<dbReference type="AlphaFoldDB" id="A0A078AN56"/>
<evidence type="ECO:0000313" key="2">
    <source>
        <dbReference type="EMBL" id="CDW82338.1"/>
    </source>
</evidence>
<dbReference type="PANTHER" id="PTHR45737">
    <property type="entry name" value="VON WILLEBRAND FACTOR A DOMAIN-CONTAINING PROTEIN 5A"/>
    <property type="match status" value="1"/>
</dbReference>
<dbReference type="SMART" id="SM00609">
    <property type="entry name" value="VIT"/>
    <property type="match status" value="1"/>
</dbReference>
<name>A0A078AN56_STYLE</name>
<dbReference type="InterPro" id="IPR013694">
    <property type="entry name" value="VIT"/>
</dbReference>
<dbReference type="Pfam" id="PF08487">
    <property type="entry name" value="VIT"/>
    <property type="match status" value="1"/>
</dbReference>
<keyword evidence="3" id="KW-1185">Reference proteome</keyword>
<reference evidence="2 3" key="1">
    <citation type="submission" date="2014-06" db="EMBL/GenBank/DDBJ databases">
        <authorList>
            <person name="Swart Estienne"/>
        </authorList>
    </citation>
    <scope>NUCLEOTIDE SEQUENCE [LARGE SCALE GENOMIC DNA]</scope>
    <source>
        <strain evidence="2 3">130c</strain>
    </source>
</reference>
<dbReference type="PANTHER" id="PTHR45737:SF6">
    <property type="entry name" value="VON WILLEBRAND FACTOR A DOMAIN-CONTAINING PROTEIN 5A"/>
    <property type="match status" value="1"/>
</dbReference>
<dbReference type="EMBL" id="CCKQ01010822">
    <property type="protein sequence ID" value="CDW82338.1"/>
    <property type="molecule type" value="Genomic_DNA"/>
</dbReference>
<proteinExistence type="predicted"/>
<organism evidence="2 3">
    <name type="scientific">Stylonychia lemnae</name>
    <name type="common">Ciliate</name>
    <dbReference type="NCBI Taxonomy" id="5949"/>
    <lineage>
        <taxon>Eukaryota</taxon>
        <taxon>Sar</taxon>
        <taxon>Alveolata</taxon>
        <taxon>Ciliophora</taxon>
        <taxon>Intramacronucleata</taxon>
        <taxon>Spirotrichea</taxon>
        <taxon>Stichotrichia</taxon>
        <taxon>Sporadotrichida</taxon>
        <taxon>Oxytrichidae</taxon>
        <taxon>Stylonychinae</taxon>
        <taxon>Stylonychia</taxon>
    </lineage>
</organism>